<dbReference type="AlphaFoldDB" id="F0WE64"/>
<dbReference type="EMBL" id="FR824117">
    <property type="protein sequence ID" value="CCA19493.1"/>
    <property type="molecule type" value="Genomic_DNA"/>
</dbReference>
<dbReference type="HOGENOM" id="CLU_2594783_0_0_1"/>
<reference evidence="1" key="1">
    <citation type="journal article" date="2011" name="PLoS Biol.">
        <title>Gene gain and loss during evolution of obligate parasitism in the white rust pathogen of Arabidopsis thaliana.</title>
        <authorList>
            <person name="Kemen E."/>
            <person name="Gardiner A."/>
            <person name="Schultz-Larsen T."/>
            <person name="Kemen A.C."/>
            <person name="Balmuth A.L."/>
            <person name="Robert-Seilaniantz A."/>
            <person name="Bailey K."/>
            <person name="Holub E."/>
            <person name="Studholme D.J."/>
            <person name="Maclean D."/>
            <person name="Jones J.D."/>
        </authorList>
    </citation>
    <scope>NUCLEOTIDE SEQUENCE</scope>
</reference>
<reference evidence="1" key="2">
    <citation type="submission" date="2011-02" db="EMBL/GenBank/DDBJ databases">
        <authorList>
            <person name="MacLean D."/>
        </authorList>
    </citation>
    <scope>NUCLEOTIDE SEQUENCE</scope>
</reference>
<protein>
    <submittedName>
        <fullName evidence="1">AlNc14C72G4920 protein</fullName>
    </submittedName>
</protein>
<evidence type="ECO:0000313" key="1">
    <source>
        <dbReference type="EMBL" id="CCA19493.1"/>
    </source>
</evidence>
<organism evidence="1">
    <name type="scientific">Albugo laibachii Nc14</name>
    <dbReference type="NCBI Taxonomy" id="890382"/>
    <lineage>
        <taxon>Eukaryota</taxon>
        <taxon>Sar</taxon>
        <taxon>Stramenopiles</taxon>
        <taxon>Oomycota</taxon>
        <taxon>Peronosporomycetes</taxon>
        <taxon>Albuginales</taxon>
        <taxon>Albuginaceae</taxon>
        <taxon>Albugo</taxon>
    </lineage>
</organism>
<accession>F0WE64</accession>
<proteinExistence type="predicted"/>
<name>F0WE64_9STRA</name>
<gene>
    <name evidence="1" type="primary">AlNc14C72G4920</name>
    <name evidence="1" type="ORF">ALNC14_056360</name>
</gene>
<sequence length="80" mass="8826">MIAPEPATGHPLPSQQPKKVGVLQNAFIISSLRDESSWRVSSSVCFCGKKFLSTSANPFELIKVHLLEHPNAPLQIIQLF</sequence>